<dbReference type="GO" id="GO:0032259">
    <property type="term" value="P:methylation"/>
    <property type="evidence" value="ECO:0007669"/>
    <property type="project" value="UniProtKB-KW"/>
</dbReference>
<accession>A0A917LVA7</accession>
<keyword evidence="2" id="KW-0489">Methyltransferase</keyword>
<evidence type="ECO:0000313" key="2">
    <source>
        <dbReference type="EMBL" id="GGG59739.1"/>
    </source>
</evidence>
<dbReference type="RefSeq" id="WP_188537384.1">
    <property type="nucleotide sequence ID" value="NZ_BMEQ01000011.1"/>
</dbReference>
<comment type="caution">
    <text evidence="2">The sequence shown here is derived from an EMBL/GenBank/DDBJ whole genome shotgun (WGS) entry which is preliminary data.</text>
</comment>
<dbReference type="Gene3D" id="3.40.50.150">
    <property type="entry name" value="Vaccinia Virus protein VP39"/>
    <property type="match status" value="1"/>
</dbReference>
<dbReference type="GO" id="GO:0008757">
    <property type="term" value="F:S-adenosylmethionine-dependent methyltransferase activity"/>
    <property type="evidence" value="ECO:0007669"/>
    <property type="project" value="InterPro"/>
</dbReference>
<dbReference type="Pfam" id="PF08241">
    <property type="entry name" value="Methyltransf_11"/>
    <property type="match status" value="1"/>
</dbReference>
<keyword evidence="2" id="KW-0808">Transferase</keyword>
<organism evidence="2 3">
    <name type="scientific">Kocuria dechangensis</name>
    <dbReference type="NCBI Taxonomy" id="1176249"/>
    <lineage>
        <taxon>Bacteria</taxon>
        <taxon>Bacillati</taxon>
        <taxon>Actinomycetota</taxon>
        <taxon>Actinomycetes</taxon>
        <taxon>Micrococcales</taxon>
        <taxon>Micrococcaceae</taxon>
        <taxon>Kocuria</taxon>
    </lineage>
</organism>
<dbReference type="InterPro" id="IPR029063">
    <property type="entry name" value="SAM-dependent_MTases_sf"/>
</dbReference>
<dbReference type="CDD" id="cd02440">
    <property type="entry name" value="AdoMet_MTases"/>
    <property type="match status" value="1"/>
</dbReference>
<evidence type="ECO:0000259" key="1">
    <source>
        <dbReference type="Pfam" id="PF08241"/>
    </source>
</evidence>
<dbReference type="EMBL" id="BMEQ01000011">
    <property type="protein sequence ID" value="GGG59739.1"/>
    <property type="molecule type" value="Genomic_DNA"/>
</dbReference>
<dbReference type="SUPFAM" id="SSF53335">
    <property type="entry name" value="S-adenosyl-L-methionine-dependent methyltransferases"/>
    <property type="match status" value="1"/>
</dbReference>
<reference evidence="2" key="2">
    <citation type="submission" date="2020-09" db="EMBL/GenBank/DDBJ databases">
        <authorList>
            <person name="Sun Q."/>
            <person name="Zhou Y."/>
        </authorList>
    </citation>
    <scope>NUCLEOTIDE SEQUENCE</scope>
    <source>
        <strain evidence="2">CGMCC 1.12187</strain>
    </source>
</reference>
<feature type="domain" description="Methyltransferase type 11" evidence="1">
    <location>
        <begin position="58"/>
        <end position="142"/>
    </location>
</feature>
<dbReference type="AlphaFoldDB" id="A0A917LVA7"/>
<sequence length="228" mass="23736">MSTPPPAGNTAAAAFDARAEQYDRWFDEHTALYRAELTAVAELLAPVRAAAGAGAEGLEIGVGTGRFAAPLGISHGLEPAPRMARLARARGIDVVAGVAEDLPFGTGRFAYTALLTSLCFVTDPARALREARRVTVGGGAVLVAYLNRVGPPGQELAARQAEDPYYSHAHLMTTPELEALLRGAGFLPEDSRQVLAGPEGAPVVRPGAEEGLFCVLRARAQGAGHTTA</sequence>
<gene>
    <name evidence="2" type="ORF">GCM10011374_23270</name>
</gene>
<reference evidence="2" key="1">
    <citation type="journal article" date="2014" name="Int. J. Syst. Evol. Microbiol.">
        <title>Complete genome sequence of Corynebacterium casei LMG S-19264T (=DSM 44701T), isolated from a smear-ripened cheese.</title>
        <authorList>
            <consortium name="US DOE Joint Genome Institute (JGI-PGF)"/>
            <person name="Walter F."/>
            <person name="Albersmeier A."/>
            <person name="Kalinowski J."/>
            <person name="Ruckert C."/>
        </authorList>
    </citation>
    <scope>NUCLEOTIDE SEQUENCE</scope>
    <source>
        <strain evidence="2">CGMCC 1.12187</strain>
    </source>
</reference>
<proteinExistence type="predicted"/>
<protein>
    <submittedName>
        <fullName evidence="2">Type 11 methyltransferase</fullName>
    </submittedName>
</protein>
<dbReference type="InterPro" id="IPR013216">
    <property type="entry name" value="Methyltransf_11"/>
</dbReference>
<name>A0A917LVA7_9MICC</name>
<keyword evidence="3" id="KW-1185">Reference proteome</keyword>
<dbReference type="Proteomes" id="UP000638848">
    <property type="component" value="Unassembled WGS sequence"/>
</dbReference>
<evidence type="ECO:0000313" key="3">
    <source>
        <dbReference type="Proteomes" id="UP000638848"/>
    </source>
</evidence>